<feature type="chain" id="PRO_5021753960" evidence="2">
    <location>
        <begin position="19"/>
        <end position="805"/>
    </location>
</feature>
<dbReference type="OrthoDB" id="4269629at2"/>
<name>A0A545U4P1_9GAMM</name>
<dbReference type="SMART" id="SM00671">
    <property type="entry name" value="SEL1"/>
    <property type="match status" value="2"/>
</dbReference>
<dbReference type="InterPro" id="IPR006597">
    <property type="entry name" value="Sel1-like"/>
</dbReference>
<dbReference type="InterPro" id="IPR011990">
    <property type="entry name" value="TPR-like_helical_dom_sf"/>
</dbReference>
<dbReference type="RefSeq" id="WP_142934070.1">
    <property type="nucleotide sequence ID" value="NZ_ML660170.1"/>
</dbReference>
<dbReference type="SUPFAM" id="SSF81901">
    <property type="entry name" value="HCP-like"/>
    <property type="match status" value="1"/>
</dbReference>
<evidence type="ECO:0000313" key="5">
    <source>
        <dbReference type="Proteomes" id="UP000315439"/>
    </source>
</evidence>
<keyword evidence="5" id="KW-1185">Reference proteome</keyword>
<accession>A0A545U4P1</accession>
<proteinExistence type="predicted"/>
<dbReference type="Gene3D" id="1.25.40.10">
    <property type="entry name" value="Tetratricopeptide repeat domain"/>
    <property type="match status" value="1"/>
</dbReference>
<sequence>MNKLFALFLFLLSINVFAADFIATSKLFSSREHSAISISPGGEFALGRRNSPNHTIIFVRDIRTGEEIKLIALDKDELRRVSQVNWVDENTVFIKYRLRYSHLKIMEIFSDEAGIRFNEYSPKVDGHLVDPMLEVKGEFIFAHLLDGESDYRVVQANRELLMSGELANLRKLNKGVDNAVGFVTDGFHRLRLALIKEDEKMSLNYRHLKDNKWIKIYQRKHHRDVFRPIQALDNDEIVVLSNIKRDKTAVIRYNVNQPEKAQVLFESDIYDVIGATVDHTSGKLASVTYVEHGLPTTQYLMEESSDSQSKIAQKFPQQKVYLVSESLDSNHSIYFMINSDFPGAYYYYDKQKRESIRLFDIRPQFAELKFQKTLTKRIKTPEGHFVEIFLTLPNTSKTKYPLVVMPHGGPIGVSDTNSFNLEVQYLANRGFAVLRVNFRGSAGYGKSFQQAGVSQWGKGIEKDIDSAVNYAIEHYQIDENKMCIIGGSYGGYSSLMSVINYPGKYQCAVSYFGVTDLTLLYSASNIYQSEKIREAITNTVGDILSHFEEAKRNSPVYRAAEINVPIMIMAGGKDRIAHPEHSYRLSYVLDKLGVDHEFVLYPDSTHGHPTWNGERHQFIKIVEFLREHLGIVREYRGEDRRQMGDDMHFMSFQYRATGVAKADRDKVISYTQQAVELGNIDAAYRLARFYERGIGFEQNYKKAFDWYLYAAKANHLESLLKVAKIYQYGLLGITRNWPLAFENYEKAFHMNSYAGGREMAYMLICKGEKQKAIELVSSLEGKADDYPAWAISELEKVHKEKLTCH</sequence>
<dbReference type="GO" id="GO:0004252">
    <property type="term" value="F:serine-type endopeptidase activity"/>
    <property type="evidence" value="ECO:0007669"/>
    <property type="project" value="TreeGrafter"/>
</dbReference>
<evidence type="ECO:0000256" key="2">
    <source>
        <dbReference type="SAM" id="SignalP"/>
    </source>
</evidence>
<dbReference type="PANTHER" id="PTHR42776:SF27">
    <property type="entry name" value="DIPEPTIDYL PEPTIDASE FAMILY MEMBER 6"/>
    <property type="match status" value="1"/>
</dbReference>
<dbReference type="PANTHER" id="PTHR42776">
    <property type="entry name" value="SERINE PEPTIDASE S9 FAMILY MEMBER"/>
    <property type="match status" value="1"/>
</dbReference>
<evidence type="ECO:0000259" key="3">
    <source>
        <dbReference type="Pfam" id="PF00326"/>
    </source>
</evidence>
<keyword evidence="1" id="KW-0378">Hydrolase</keyword>
<feature type="signal peptide" evidence="2">
    <location>
        <begin position="1"/>
        <end position="18"/>
    </location>
</feature>
<dbReference type="Proteomes" id="UP000315439">
    <property type="component" value="Unassembled WGS sequence"/>
</dbReference>
<dbReference type="InterPro" id="IPR029058">
    <property type="entry name" value="AB_hydrolase_fold"/>
</dbReference>
<feature type="domain" description="Peptidase S9 prolyl oligopeptidase catalytic" evidence="3">
    <location>
        <begin position="418"/>
        <end position="630"/>
    </location>
</feature>
<evidence type="ECO:0000256" key="1">
    <source>
        <dbReference type="ARBA" id="ARBA00022801"/>
    </source>
</evidence>
<dbReference type="EMBL" id="VIKS01000014">
    <property type="protein sequence ID" value="TQV84445.1"/>
    <property type="molecule type" value="Genomic_DNA"/>
</dbReference>
<keyword evidence="2" id="KW-0732">Signal</keyword>
<dbReference type="GO" id="GO:0006508">
    <property type="term" value="P:proteolysis"/>
    <property type="evidence" value="ECO:0007669"/>
    <property type="project" value="InterPro"/>
</dbReference>
<dbReference type="InterPro" id="IPR001375">
    <property type="entry name" value="Peptidase_S9_cat"/>
</dbReference>
<dbReference type="Pfam" id="PF00326">
    <property type="entry name" value="Peptidase_S9"/>
    <property type="match status" value="1"/>
</dbReference>
<reference evidence="4 5" key="1">
    <citation type="submission" date="2019-07" db="EMBL/GenBank/DDBJ databases">
        <title>Draft genome for Aliikangiella sp. M105.</title>
        <authorList>
            <person name="Wang G."/>
        </authorList>
    </citation>
    <scope>NUCLEOTIDE SEQUENCE [LARGE SCALE GENOMIC DNA]</scope>
    <source>
        <strain evidence="4 5">M105</strain>
    </source>
</reference>
<gene>
    <name evidence="4" type="ORF">FLL46_22780</name>
</gene>
<dbReference type="SUPFAM" id="SSF53474">
    <property type="entry name" value="alpha/beta-Hydrolases"/>
    <property type="match status" value="1"/>
</dbReference>
<dbReference type="Gene3D" id="3.40.50.1820">
    <property type="entry name" value="alpha/beta hydrolase"/>
    <property type="match status" value="1"/>
</dbReference>
<comment type="caution">
    <text evidence="4">The sequence shown here is derived from an EMBL/GenBank/DDBJ whole genome shotgun (WGS) entry which is preliminary data.</text>
</comment>
<dbReference type="AlphaFoldDB" id="A0A545U4P1"/>
<dbReference type="SUPFAM" id="SSF82171">
    <property type="entry name" value="DPP6 N-terminal domain-like"/>
    <property type="match status" value="1"/>
</dbReference>
<dbReference type="Pfam" id="PF08238">
    <property type="entry name" value="Sel1"/>
    <property type="match status" value="2"/>
</dbReference>
<evidence type="ECO:0000313" key="4">
    <source>
        <dbReference type="EMBL" id="TQV84445.1"/>
    </source>
</evidence>
<protein>
    <submittedName>
        <fullName evidence="4">Prolyl oligopeptidase family serine peptidase</fullName>
    </submittedName>
</protein>
<organism evidence="4 5">
    <name type="scientific">Aliikangiella coralliicola</name>
    <dbReference type="NCBI Taxonomy" id="2592383"/>
    <lineage>
        <taxon>Bacteria</taxon>
        <taxon>Pseudomonadati</taxon>
        <taxon>Pseudomonadota</taxon>
        <taxon>Gammaproteobacteria</taxon>
        <taxon>Oceanospirillales</taxon>
        <taxon>Pleioneaceae</taxon>
        <taxon>Aliikangiella</taxon>
    </lineage>
</organism>